<evidence type="ECO:0000259" key="10">
    <source>
        <dbReference type="PROSITE" id="PS50195"/>
    </source>
</evidence>
<keyword evidence="5 7" id="KW-0442">Lipid degradation</keyword>
<dbReference type="GO" id="GO:0009395">
    <property type="term" value="P:phospholipid catabolic process"/>
    <property type="evidence" value="ECO:0007669"/>
    <property type="project" value="TreeGrafter"/>
</dbReference>
<dbReference type="InterPro" id="IPR015679">
    <property type="entry name" value="PLipase_D_fam"/>
</dbReference>
<feature type="domain" description="PLD phosphodiesterase" evidence="9">
    <location>
        <begin position="1023"/>
        <end position="1050"/>
    </location>
</feature>
<dbReference type="SMART" id="SM00312">
    <property type="entry name" value="PX"/>
    <property type="match status" value="1"/>
</dbReference>
<dbReference type="Gene3D" id="3.30.1520.10">
    <property type="entry name" value="Phox-like domain"/>
    <property type="match status" value="1"/>
</dbReference>
<comment type="caution">
    <text evidence="11">The sequence shown here is derived from an EMBL/GenBank/DDBJ whole genome shotgun (WGS) entry which is preliminary data.</text>
</comment>
<gene>
    <name evidence="11" type="ORF">EG68_03226</name>
</gene>
<keyword evidence="3" id="KW-0677">Repeat</keyword>
<evidence type="ECO:0000256" key="2">
    <source>
        <dbReference type="ARBA" id="ARBA00008664"/>
    </source>
</evidence>
<sequence length="1208" mass="138219">MSVSDDKFLNIGIEPNENASELLDSDVVLGAQFSGQLYLPDTRVFAKIIGIYESGEGVPTDETKKLGSQIIKRSHFSDKSWYLIKLTHGTFEWSIKRTLSDFGSLNSAVNNQLRLRTLLLFGRGKPIRVGYFPSKIDILFKRKMDDRKHILEGYLQSLMDSDVLRGIDAVIRFFEISPMSFRERFGTDKWKEGMISKLPSHTLVPLCCTITMCRQPRWLVLKDSYLLYMKRKTNTFQRKGKKSSQPMSLETGQEQPNSYLLGPFKRQWRLCKVFLMDQTFAFVPRVIKSKRCYMLKLYNAHARLAVICPNETQLLEWNDALTAVFQNPSAMDYVDDNRFRSFAPPRPGTRMTVFIDGACYMEAVAKAIAQAKHEIFITDWCMNPEVFLRRPVRTNTWRLDKLLQAKAKQGVRICIMLYNGVEGIVPFSCTQTCLYLHSLHSNIHVYLSPTLIKFWSHHEKMVVVDQSIVFMGGIDLCYGRWDTINHRLEDVPKTSHVLLRETSLLDVTMRAEQMQKPVTHAVANKTRDDTGPINQLKPYQRGRSASESRSTVWHLPKPFKRNLPILKDRRTERVNGLNVKSSITKPKRNRHRHFTGVFEQAGDKLQTFFSRKTSTQTHNMPDVSYYEDHDLMYLEAQWGSHIQQLEGNVNVAYEDDVGTDNAHPNPNEVPDLESLCELGNLCTWVGQDYVNWNKGDPNPKLKAAQDLYDRNDVPRMPWHDIACVMSGKIACDFARHFIQRWNAIRNSRIRNAGKGTSERERRRRKPLLIPATPCSPWTENELNTVLLDPRQTAVCRAQALRSVCDWSLGIPAENAGRSARAEFRQWIKGDDRNSAASINTSKTSKIGLECSIHTAYVDSILNAERFVLIENQFFISFVTMTDEDALTAFDRSTDADTPNWDTQTSVQQDHNIHTRLQSPSHVATVKNRIADALFVRILRAHREQKPFRVFIILPLIPGFQGDFGDPSSGSQNRIHYFTRLSLFLGDSALIPRLGKFIPDPSEYISVCGLRTFDEWPNGNLKTNIIYVHSKFMVVDDKKMIIGSANLNDRSLRGKRDSEMAILIDSGAQSHANFNPFIRRVRRSLMAEHLGVLPAMQRAVRGEWSDELLDNPDSNEFFNNVWKATADKNAQIFEQVFNVIPANSLKTFNDCQQQRQKIPLSVGDPQNAAKLLKSIRGSLVTFPHEFLDEEDLTPPIATIENVAPSKLWT</sequence>
<dbReference type="InterPro" id="IPR016555">
    <property type="entry name" value="PLipase_D_euk"/>
</dbReference>
<keyword evidence="12" id="KW-1185">Reference proteome</keyword>
<accession>A0A8S9Z0E0</accession>
<dbReference type="SUPFAM" id="SSF56024">
    <property type="entry name" value="Phospholipase D/nuclease"/>
    <property type="match status" value="2"/>
</dbReference>
<organism evidence="11 12">
    <name type="scientific">Paragonimus skrjabini miyazakii</name>
    <dbReference type="NCBI Taxonomy" id="59628"/>
    <lineage>
        <taxon>Eukaryota</taxon>
        <taxon>Metazoa</taxon>
        <taxon>Spiralia</taxon>
        <taxon>Lophotrochozoa</taxon>
        <taxon>Platyhelminthes</taxon>
        <taxon>Trematoda</taxon>
        <taxon>Digenea</taxon>
        <taxon>Plagiorchiida</taxon>
        <taxon>Troglotremata</taxon>
        <taxon>Troglotrematidae</taxon>
        <taxon>Paragonimus</taxon>
    </lineage>
</organism>
<dbReference type="Pfam" id="PF00787">
    <property type="entry name" value="PX"/>
    <property type="match status" value="1"/>
</dbReference>
<feature type="region of interest" description="Disordered" evidence="8">
    <location>
        <begin position="525"/>
        <end position="551"/>
    </location>
</feature>
<dbReference type="PROSITE" id="PS50195">
    <property type="entry name" value="PX"/>
    <property type="match status" value="1"/>
</dbReference>
<comment type="catalytic activity">
    <reaction evidence="1 7">
        <text>a 1,2-diacyl-sn-glycero-3-phosphocholine + H2O = a 1,2-diacyl-sn-glycero-3-phosphate + choline + H(+)</text>
        <dbReference type="Rhea" id="RHEA:14445"/>
        <dbReference type="ChEBI" id="CHEBI:15354"/>
        <dbReference type="ChEBI" id="CHEBI:15377"/>
        <dbReference type="ChEBI" id="CHEBI:15378"/>
        <dbReference type="ChEBI" id="CHEBI:57643"/>
        <dbReference type="ChEBI" id="CHEBI:58608"/>
        <dbReference type="EC" id="3.1.4.4"/>
    </reaction>
</comment>
<feature type="domain" description="PX" evidence="10">
    <location>
        <begin position="60"/>
        <end position="181"/>
    </location>
</feature>
<dbReference type="GO" id="GO:0006654">
    <property type="term" value="P:phosphatidic acid biosynthetic process"/>
    <property type="evidence" value="ECO:0007669"/>
    <property type="project" value="InterPro"/>
</dbReference>
<evidence type="ECO:0000256" key="6">
    <source>
        <dbReference type="ARBA" id="ARBA00023098"/>
    </source>
</evidence>
<comment type="similarity">
    <text evidence="2 7">Belongs to the phospholipase D family.</text>
</comment>
<evidence type="ECO:0000256" key="4">
    <source>
        <dbReference type="ARBA" id="ARBA00022801"/>
    </source>
</evidence>
<dbReference type="Gene3D" id="3.30.870.10">
    <property type="entry name" value="Endonuclease Chain A"/>
    <property type="match status" value="3"/>
</dbReference>
<dbReference type="GO" id="GO:0035556">
    <property type="term" value="P:intracellular signal transduction"/>
    <property type="evidence" value="ECO:0007669"/>
    <property type="project" value="InterPro"/>
</dbReference>
<dbReference type="SUPFAM" id="SSF64268">
    <property type="entry name" value="PX domain"/>
    <property type="match status" value="1"/>
</dbReference>
<evidence type="ECO:0000256" key="8">
    <source>
        <dbReference type="SAM" id="MobiDB-lite"/>
    </source>
</evidence>
<dbReference type="InterPro" id="IPR036871">
    <property type="entry name" value="PX_dom_sf"/>
</dbReference>
<dbReference type="Pfam" id="PF00614">
    <property type="entry name" value="PLDc"/>
    <property type="match status" value="2"/>
</dbReference>
<evidence type="ECO:0000256" key="5">
    <source>
        <dbReference type="ARBA" id="ARBA00022963"/>
    </source>
</evidence>
<dbReference type="InterPro" id="IPR001683">
    <property type="entry name" value="PX_dom"/>
</dbReference>
<dbReference type="CDD" id="cd09141">
    <property type="entry name" value="PLDc_vPLD1_2_yPLD_like_2"/>
    <property type="match status" value="1"/>
</dbReference>
<dbReference type="PANTHER" id="PTHR18896">
    <property type="entry name" value="PHOSPHOLIPASE D"/>
    <property type="match status" value="1"/>
</dbReference>
<evidence type="ECO:0000313" key="12">
    <source>
        <dbReference type="Proteomes" id="UP000822476"/>
    </source>
</evidence>
<feature type="domain" description="PLD phosphodiesterase" evidence="9">
    <location>
        <begin position="453"/>
        <end position="480"/>
    </location>
</feature>
<name>A0A8S9Z0E0_9TREM</name>
<dbReference type="PROSITE" id="PS50035">
    <property type="entry name" value="PLD"/>
    <property type="match status" value="2"/>
</dbReference>
<reference evidence="11" key="1">
    <citation type="submission" date="2019-07" db="EMBL/GenBank/DDBJ databases">
        <title>Annotation for the trematode Paragonimus miyazaki's.</title>
        <authorList>
            <person name="Choi Y.-J."/>
        </authorList>
    </citation>
    <scope>NUCLEOTIDE SEQUENCE</scope>
    <source>
        <strain evidence="11">Japan</strain>
    </source>
</reference>
<dbReference type="EC" id="3.1.4.4" evidence="7"/>
<evidence type="ECO:0000313" key="11">
    <source>
        <dbReference type="EMBL" id="KAF7260352.1"/>
    </source>
</evidence>
<keyword evidence="4 7" id="KW-0378">Hydrolase</keyword>
<proteinExistence type="inferred from homology"/>
<dbReference type="AlphaFoldDB" id="A0A8S9Z0E0"/>
<dbReference type="InterPro" id="IPR001736">
    <property type="entry name" value="PLipase_D/transphosphatidylase"/>
</dbReference>
<evidence type="ECO:0000256" key="7">
    <source>
        <dbReference type="PIRNR" id="PIRNR009376"/>
    </source>
</evidence>
<evidence type="ECO:0000259" key="9">
    <source>
        <dbReference type="PROSITE" id="PS50035"/>
    </source>
</evidence>
<keyword evidence="6" id="KW-0443">Lipid metabolism</keyword>
<dbReference type="Proteomes" id="UP000822476">
    <property type="component" value="Unassembled WGS sequence"/>
</dbReference>
<evidence type="ECO:0000256" key="1">
    <source>
        <dbReference type="ARBA" id="ARBA00000798"/>
    </source>
</evidence>
<dbReference type="PANTHER" id="PTHR18896:SF76">
    <property type="entry name" value="PHOSPHOLIPASE"/>
    <property type="match status" value="1"/>
</dbReference>
<dbReference type="PIRSF" id="PIRSF009376">
    <property type="entry name" value="Phospholipase_D_euk"/>
    <property type="match status" value="1"/>
</dbReference>
<dbReference type="GO" id="GO:0004630">
    <property type="term" value="F:phospholipase D activity"/>
    <property type="evidence" value="ECO:0007669"/>
    <property type="project" value="UniProtKB-UniRule"/>
</dbReference>
<dbReference type="OrthoDB" id="14911at2759"/>
<evidence type="ECO:0000256" key="3">
    <source>
        <dbReference type="ARBA" id="ARBA00022737"/>
    </source>
</evidence>
<dbReference type="SMART" id="SM00155">
    <property type="entry name" value="PLDc"/>
    <property type="match status" value="2"/>
</dbReference>
<dbReference type="EMBL" id="JTDE01000784">
    <property type="protein sequence ID" value="KAF7260352.1"/>
    <property type="molecule type" value="Genomic_DNA"/>
</dbReference>
<dbReference type="GO" id="GO:0035091">
    <property type="term" value="F:phosphatidylinositol binding"/>
    <property type="evidence" value="ECO:0007669"/>
    <property type="project" value="InterPro"/>
</dbReference>
<dbReference type="SUPFAM" id="SSF50729">
    <property type="entry name" value="PH domain-like"/>
    <property type="match status" value="1"/>
</dbReference>
<protein>
    <recommendedName>
        <fullName evidence="7">Phospholipase</fullName>
        <ecNumber evidence="7">3.1.4.4</ecNumber>
    </recommendedName>
</protein>